<comment type="caution">
    <text evidence="1">The sequence shown here is derived from an EMBL/GenBank/DDBJ whole genome shotgun (WGS) entry which is preliminary data.</text>
</comment>
<dbReference type="PANTHER" id="PTHR37694">
    <property type="entry name" value="SLR8022 PROTEIN"/>
    <property type="match status" value="1"/>
</dbReference>
<dbReference type="RefSeq" id="WP_104121635.1">
    <property type="nucleotide sequence ID" value="NZ_PRKW01000004.1"/>
</dbReference>
<dbReference type="InterPro" id="IPR014710">
    <property type="entry name" value="RmlC-like_jellyroll"/>
</dbReference>
<name>A0A2S5IXA1_9MICC</name>
<evidence type="ECO:0000313" key="1">
    <source>
        <dbReference type="EMBL" id="PPB49198.1"/>
    </source>
</evidence>
<accession>A0A2S5IXA1</accession>
<dbReference type="Proteomes" id="UP000239297">
    <property type="component" value="Unassembled WGS sequence"/>
</dbReference>
<gene>
    <name evidence="1" type="ORF">C4K88_10890</name>
</gene>
<dbReference type="Gene3D" id="2.60.120.10">
    <property type="entry name" value="Jelly Rolls"/>
    <property type="match status" value="1"/>
</dbReference>
<dbReference type="SUPFAM" id="SSF51182">
    <property type="entry name" value="RmlC-like cupins"/>
    <property type="match status" value="1"/>
</dbReference>
<keyword evidence="2" id="KW-1185">Reference proteome</keyword>
<proteinExistence type="predicted"/>
<dbReference type="OrthoDB" id="5190473at2"/>
<dbReference type="EMBL" id="PRKW01000004">
    <property type="protein sequence ID" value="PPB49198.1"/>
    <property type="molecule type" value="Genomic_DNA"/>
</dbReference>
<reference evidence="1 2" key="1">
    <citation type="journal article" date="2014" name="Int. J. Syst. Evol. Microbiol.">
        <title>Arthrobacter pityocampae sp. nov., isolated from Thaumetopoea pityocampa (Lep., Thaumetopoeidae).</title>
        <authorList>
            <person name="Ince I.A."/>
            <person name="Demirbag Z."/>
            <person name="Kati H."/>
        </authorList>
    </citation>
    <scope>NUCLEOTIDE SEQUENCE [LARGE SCALE GENOMIC DNA]</scope>
    <source>
        <strain evidence="1 2">Tp2</strain>
    </source>
</reference>
<dbReference type="AlphaFoldDB" id="A0A2S5IXA1"/>
<sequence>MPSVESALLKALDEARVSAKGRSAAILVHDGPLRQTVIGLRSGQVLAEHNSPPAASLYVLRGRVRVTGQDQSDVSAGEIVALTHVRHGVEALEDSVFLLTTVTSQAGDSHGGGPQERPHE</sequence>
<organism evidence="1 2">
    <name type="scientific">Arthrobacter pityocampae</name>
    <dbReference type="NCBI Taxonomy" id="547334"/>
    <lineage>
        <taxon>Bacteria</taxon>
        <taxon>Bacillati</taxon>
        <taxon>Actinomycetota</taxon>
        <taxon>Actinomycetes</taxon>
        <taxon>Micrococcales</taxon>
        <taxon>Micrococcaceae</taxon>
        <taxon>Arthrobacter</taxon>
    </lineage>
</organism>
<dbReference type="PANTHER" id="PTHR37694:SF1">
    <property type="entry name" value="SLR8022 PROTEIN"/>
    <property type="match status" value="1"/>
</dbReference>
<evidence type="ECO:0000313" key="2">
    <source>
        <dbReference type="Proteomes" id="UP000239297"/>
    </source>
</evidence>
<protein>
    <recommendedName>
        <fullName evidence="3">Cupin</fullName>
    </recommendedName>
</protein>
<evidence type="ECO:0008006" key="3">
    <source>
        <dbReference type="Google" id="ProtNLM"/>
    </source>
</evidence>
<dbReference type="InterPro" id="IPR011051">
    <property type="entry name" value="RmlC_Cupin_sf"/>
</dbReference>